<evidence type="ECO:0000313" key="15">
    <source>
        <dbReference type="Proteomes" id="UP001144110"/>
    </source>
</evidence>
<feature type="transmembrane region" description="Helical" evidence="13">
    <location>
        <begin position="455"/>
        <end position="480"/>
    </location>
</feature>
<evidence type="ECO:0000256" key="8">
    <source>
        <dbReference type="ARBA" id="ARBA00022958"/>
    </source>
</evidence>
<dbReference type="Proteomes" id="UP001144110">
    <property type="component" value="Unassembled WGS sequence"/>
</dbReference>
<evidence type="ECO:0000256" key="4">
    <source>
        <dbReference type="ARBA" id="ARBA00022475"/>
    </source>
</evidence>
<keyword evidence="12" id="KW-0479">Metal-binding</keyword>
<evidence type="ECO:0000256" key="3">
    <source>
        <dbReference type="ARBA" id="ARBA00022448"/>
    </source>
</evidence>
<comment type="caution">
    <text evidence="14">The sequence shown here is derived from an EMBL/GenBank/DDBJ whole genome shotgun (WGS) entry which is preliminary data.</text>
</comment>
<feature type="transmembrane region" description="Helical" evidence="13">
    <location>
        <begin position="394"/>
        <end position="417"/>
    </location>
</feature>
<feature type="transmembrane region" description="Helical" evidence="13">
    <location>
        <begin position="272"/>
        <end position="290"/>
    </location>
</feature>
<dbReference type="PANTHER" id="PTHR32024">
    <property type="entry name" value="TRK SYSTEM POTASSIUM UPTAKE PROTEIN TRKG-RELATED"/>
    <property type="match status" value="1"/>
</dbReference>
<evidence type="ECO:0000256" key="5">
    <source>
        <dbReference type="ARBA" id="ARBA00022519"/>
    </source>
</evidence>
<feature type="binding site" evidence="12">
    <location>
        <position position="316"/>
    </location>
    <ligand>
        <name>K(+)</name>
        <dbReference type="ChEBI" id="CHEBI:29103"/>
    </ligand>
</feature>
<dbReference type="NCBIfam" id="TIGR00933">
    <property type="entry name" value="2a38"/>
    <property type="match status" value="1"/>
</dbReference>
<evidence type="ECO:0000256" key="6">
    <source>
        <dbReference type="ARBA" id="ARBA00022538"/>
    </source>
</evidence>
<keyword evidence="5" id="KW-0997">Cell inner membrane</keyword>
<protein>
    <submittedName>
        <fullName evidence="14">Trk-type K+ transport system</fullName>
    </submittedName>
</protein>
<feature type="binding site" evidence="12">
    <location>
        <position position="432"/>
    </location>
    <ligand>
        <name>K(+)</name>
        <dbReference type="ChEBI" id="CHEBI:29103"/>
    </ligand>
</feature>
<accession>A0AAE3P5Y2</accession>
<sequence length="482" mass="53801">MNIKIVINIVSLNCIILSVFMLFPLIISLIYNTSEVYSFLISFSVTFFTGVFVCFLTKKYKHEELRYREAFASVTLTWISVAFFGSLPYLLTGTLGSFTNAYFEAMSGFTTTGASVITDVENLSKGILFWRSITQWIGGMGIVVFVLAVLPVLGTGGMQLFKAEVPGVTVDKLRPRIVDTAKLLWSIYVGVTLIIAGLYTLCGMSWYDAICHAFTTISTGGFSTKNASLSAFNSPLIEYVAGFCMLLGSINFGLYFLLLRREFNKVLNNSELRFYLSLVLILITLITINLKLTAYQSLEESFRYTIFQIISLITTTGYATADYTKWNFFAQTIILFLMFLGGMVGSTAGGIKQLRIYIMIKQIYKEFYHLIHPRAVTSIKINDRTLNQEICDSIWTFIFLAFIIWIISSIIVSATGLDVLTSLSSVASALNNVGPALGKAGPATTYAPFPALAKWVLVFCMLVGRLEYYTVLILFVPAFWKK</sequence>
<feature type="transmembrane region" description="Helical" evidence="13">
    <location>
        <begin position="133"/>
        <end position="153"/>
    </location>
</feature>
<dbReference type="PANTHER" id="PTHR32024:SF2">
    <property type="entry name" value="TRK SYSTEM POTASSIUM UPTAKE PROTEIN TRKG-RELATED"/>
    <property type="match status" value="1"/>
</dbReference>
<feature type="binding site" evidence="12">
    <location>
        <position position="315"/>
    </location>
    <ligand>
        <name>K(+)</name>
        <dbReference type="ChEBI" id="CHEBI:29103"/>
    </ligand>
</feature>
<dbReference type="InterPro" id="IPR004772">
    <property type="entry name" value="TrkH"/>
</dbReference>
<dbReference type="GO" id="GO:0015379">
    <property type="term" value="F:potassium:chloride symporter activity"/>
    <property type="evidence" value="ECO:0007669"/>
    <property type="project" value="InterPro"/>
</dbReference>
<evidence type="ECO:0000256" key="11">
    <source>
        <dbReference type="ARBA" id="ARBA00023136"/>
    </source>
</evidence>
<comment type="similarity">
    <text evidence="2">Belongs to the TrkH potassium transport family.</text>
</comment>
<dbReference type="GO" id="GO:0005886">
    <property type="term" value="C:plasma membrane"/>
    <property type="evidence" value="ECO:0007669"/>
    <property type="project" value="UniProtKB-SubCell"/>
</dbReference>
<feature type="transmembrane region" description="Helical" evidence="13">
    <location>
        <begin position="236"/>
        <end position="260"/>
    </location>
</feature>
<feature type="binding site" evidence="12">
    <location>
        <position position="111"/>
    </location>
    <ligand>
        <name>K(+)</name>
        <dbReference type="ChEBI" id="CHEBI:29103"/>
    </ligand>
</feature>
<dbReference type="Pfam" id="PF02386">
    <property type="entry name" value="TrkH"/>
    <property type="match status" value="1"/>
</dbReference>
<reference evidence="14" key="1">
    <citation type="submission" date="2022-11" db="EMBL/GenBank/DDBJ databases">
        <title>Candidatus Alkanophaga archaea from heated hydrothermal vent sediment oxidize petroleum alkanes.</title>
        <authorList>
            <person name="Zehnle H."/>
            <person name="Laso-Perez R."/>
            <person name="Lipp J."/>
            <person name="Teske A."/>
            <person name="Wegener G."/>
        </authorList>
    </citation>
    <scope>NUCLEOTIDE SEQUENCE</scope>
    <source>
        <strain evidence="14">MCA70</strain>
    </source>
</reference>
<feature type="binding site" evidence="12">
    <location>
        <position position="220"/>
    </location>
    <ligand>
        <name>K(+)</name>
        <dbReference type="ChEBI" id="CHEBI:29103"/>
    </ligand>
</feature>
<keyword evidence="8 12" id="KW-0630">Potassium</keyword>
<keyword evidence="11 13" id="KW-0472">Membrane</keyword>
<organism evidence="14 15">
    <name type="scientific">Candidatus Thermodesulfobacterium syntrophicum</name>
    <dbReference type="NCBI Taxonomy" id="3060442"/>
    <lineage>
        <taxon>Bacteria</taxon>
        <taxon>Pseudomonadati</taxon>
        <taxon>Thermodesulfobacteriota</taxon>
        <taxon>Thermodesulfobacteria</taxon>
        <taxon>Thermodesulfobacteriales</taxon>
        <taxon>Thermodesulfobacteriaceae</taxon>
        <taxon>Thermodesulfobacterium</taxon>
    </lineage>
</organism>
<dbReference type="PIRSF" id="PIRSF006247">
    <property type="entry name" value="TrkH"/>
    <property type="match status" value="1"/>
</dbReference>
<name>A0AAE3P5Y2_9BACT</name>
<evidence type="ECO:0000256" key="7">
    <source>
        <dbReference type="ARBA" id="ARBA00022692"/>
    </source>
</evidence>
<evidence type="ECO:0000256" key="13">
    <source>
        <dbReference type="SAM" id="Phobius"/>
    </source>
</evidence>
<feature type="transmembrane region" description="Helical" evidence="13">
    <location>
        <begin position="12"/>
        <end position="31"/>
    </location>
</feature>
<feature type="binding site" evidence="12">
    <location>
        <position position="112"/>
    </location>
    <ligand>
        <name>K(+)</name>
        <dbReference type="ChEBI" id="CHEBI:29103"/>
    </ligand>
</feature>
<dbReference type="EMBL" id="JAPHEG010000002">
    <property type="protein sequence ID" value="MDF2953391.1"/>
    <property type="molecule type" value="Genomic_DNA"/>
</dbReference>
<evidence type="ECO:0000313" key="14">
    <source>
        <dbReference type="EMBL" id="MDF2953391.1"/>
    </source>
</evidence>
<evidence type="ECO:0000256" key="12">
    <source>
        <dbReference type="PIRSR" id="PIRSR006247-1"/>
    </source>
</evidence>
<keyword evidence="3" id="KW-0813">Transport</keyword>
<keyword evidence="4" id="KW-1003">Cell membrane</keyword>
<feature type="binding site" evidence="12">
    <location>
        <position position="433"/>
    </location>
    <ligand>
        <name>K(+)</name>
        <dbReference type="ChEBI" id="CHEBI:29103"/>
    </ligand>
</feature>
<evidence type="ECO:0000256" key="10">
    <source>
        <dbReference type="ARBA" id="ARBA00023065"/>
    </source>
</evidence>
<keyword evidence="10" id="KW-0406">Ion transport</keyword>
<gene>
    <name evidence="14" type="ORF">OD816_000636</name>
</gene>
<comment type="subcellular location">
    <subcellularLocation>
        <location evidence="1">Cell inner membrane</location>
        <topology evidence="1">Multi-pass membrane protein</topology>
    </subcellularLocation>
</comment>
<evidence type="ECO:0000256" key="9">
    <source>
        <dbReference type="ARBA" id="ARBA00022989"/>
    </source>
</evidence>
<dbReference type="AlphaFoldDB" id="A0AAE3P5Y2"/>
<keyword evidence="9 13" id="KW-1133">Transmembrane helix</keyword>
<feature type="transmembrane region" description="Helical" evidence="13">
    <location>
        <begin position="70"/>
        <end position="91"/>
    </location>
</feature>
<feature type="transmembrane region" description="Helical" evidence="13">
    <location>
        <begin position="333"/>
        <end position="351"/>
    </location>
</feature>
<evidence type="ECO:0000256" key="1">
    <source>
        <dbReference type="ARBA" id="ARBA00004429"/>
    </source>
</evidence>
<proteinExistence type="inferred from homology"/>
<feature type="transmembrane region" description="Helical" evidence="13">
    <location>
        <begin position="183"/>
        <end position="200"/>
    </location>
</feature>
<dbReference type="InterPro" id="IPR003445">
    <property type="entry name" value="Cat_transpt"/>
</dbReference>
<keyword evidence="7 13" id="KW-0812">Transmembrane</keyword>
<evidence type="ECO:0000256" key="2">
    <source>
        <dbReference type="ARBA" id="ARBA00009137"/>
    </source>
</evidence>
<dbReference type="GO" id="GO:0046872">
    <property type="term" value="F:metal ion binding"/>
    <property type="evidence" value="ECO:0007669"/>
    <property type="project" value="UniProtKB-KW"/>
</dbReference>
<keyword evidence="6" id="KW-0633">Potassium transport</keyword>
<feature type="transmembrane region" description="Helical" evidence="13">
    <location>
        <begin position="37"/>
        <end position="58"/>
    </location>
</feature>